<dbReference type="EMBL" id="JBBEGN010000005">
    <property type="protein sequence ID" value="MEJ2868785.1"/>
    <property type="molecule type" value="Genomic_DNA"/>
</dbReference>
<dbReference type="InterPro" id="IPR027417">
    <property type="entry name" value="P-loop_NTPase"/>
</dbReference>
<dbReference type="SUPFAM" id="SSF52540">
    <property type="entry name" value="P-loop containing nucleoside triphosphate hydrolases"/>
    <property type="match status" value="1"/>
</dbReference>
<dbReference type="InterPro" id="IPR046834">
    <property type="entry name" value="ABC_ATPase_C"/>
</dbReference>
<dbReference type="Pfam" id="PF20446">
    <property type="entry name" value="ABC_N"/>
    <property type="match status" value="1"/>
</dbReference>
<organism evidence="4 5">
    <name type="scientific">Actinomycetospora aurantiaca</name>
    <dbReference type="NCBI Taxonomy" id="3129233"/>
    <lineage>
        <taxon>Bacteria</taxon>
        <taxon>Bacillati</taxon>
        <taxon>Actinomycetota</taxon>
        <taxon>Actinomycetes</taxon>
        <taxon>Pseudonocardiales</taxon>
        <taxon>Pseudonocardiaceae</taxon>
        <taxon>Actinomycetospora</taxon>
    </lineage>
</organism>
<evidence type="ECO:0000259" key="1">
    <source>
        <dbReference type="Pfam" id="PF09818"/>
    </source>
</evidence>
<dbReference type="InterPro" id="IPR049069">
    <property type="entry name" value="MRB1590-like_C"/>
</dbReference>
<sequence>MARRDLAQTLRDLDGQSYGRYKSLAGAWDLPDRGERSDGGERGSLEIVRAQADPFAPPSRVRVTLPGAAPEELTRTPDRRRAHATFLLRRLRGALRGSPLQVDAGGQQVLARTAGQVREDGTVVIELGAPLPGPKRRILGREAATLLGETLPAAVATLRWTDLPDDERAAAVRFAETVEDAVALRDALADRRLVAFVATGAVLPRRSGIDDRPLERATAFTAPESLEVTLDTPNAGPVVGMGVPEGVTLIVGGGYHGKSTLLRAIEAGVHDHGPGDGREQVVARADAVKVRAEDGRSVVRSDVSAFVSHLPSGEPTDDFSTTNASGSTSQAASMVEAIEAGAGVLLVDEDTSATNMMIRDARMQQLIATEPLVPFVERIRPLHAERGVSSVLVMGGSGDYLGVADTVIMMSSYVASEVTEQAHDIAASTPGRTQEHSGFPAVTARVVDPGSLDPSGRQGKRRITARGVDTLTFGEDDVDLAAVEQVVDRSQVTGIGRAMALLGDHVLDGTITLAEGLDLLDAQVAREGVDALRDGPRDPADLALPRRHEVAAAVNRLRSLRVRSLRG</sequence>
<dbReference type="PANTHER" id="PTHR38149:SF1">
    <property type="entry name" value="ATPASE"/>
    <property type="match status" value="1"/>
</dbReference>
<evidence type="ECO:0000313" key="5">
    <source>
        <dbReference type="Proteomes" id="UP001385809"/>
    </source>
</evidence>
<dbReference type="InterPro" id="IPR019195">
    <property type="entry name" value="ABC_ATPase_put"/>
</dbReference>
<proteinExistence type="predicted"/>
<gene>
    <name evidence="4" type="ORF">WCD74_13520</name>
</gene>
<dbReference type="Pfam" id="PF09818">
    <property type="entry name" value="ABC_ATPase"/>
    <property type="match status" value="1"/>
</dbReference>
<accession>A0ABU8MQ62</accession>
<evidence type="ECO:0000259" key="3">
    <source>
        <dbReference type="Pfam" id="PF21117"/>
    </source>
</evidence>
<dbReference type="InterPro" id="IPR046833">
    <property type="entry name" value="ABC_N"/>
</dbReference>
<dbReference type="RefSeq" id="WP_337695352.1">
    <property type="nucleotide sequence ID" value="NZ_JBBEGN010000005.1"/>
</dbReference>
<reference evidence="4 5" key="1">
    <citation type="submission" date="2024-03" db="EMBL/GenBank/DDBJ databases">
        <title>Actinomycetospora sp. OC33-EN08, a novel actinomycete isolated from wild orchid (Aerides multiflora).</title>
        <authorList>
            <person name="Suriyachadkun C."/>
        </authorList>
    </citation>
    <scope>NUCLEOTIDE SEQUENCE [LARGE SCALE GENOMIC DNA]</scope>
    <source>
        <strain evidence="4 5">OC33-EN08</strain>
    </source>
</reference>
<protein>
    <submittedName>
        <fullName evidence="4">ABC-ATPase domain-containing protein</fullName>
    </submittedName>
</protein>
<feature type="domain" description="MRB1590-like C-terminal" evidence="3">
    <location>
        <begin position="463"/>
        <end position="563"/>
    </location>
</feature>
<feature type="domain" description="ATPase of the ABC class C-terminal" evidence="1">
    <location>
        <begin position="172"/>
        <end position="437"/>
    </location>
</feature>
<dbReference type="Proteomes" id="UP001385809">
    <property type="component" value="Unassembled WGS sequence"/>
</dbReference>
<dbReference type="PANTHER" id="PTHR38149">
    <property type="entry name" value="ATPASE"/>
    <property type="match status" value="1"/>
</dbReference>
<keyword evidence="5" id="KW-1185">Reference proteome</keyword>
<feature type="domain" description="ATPase of the ABC class N-terminal" evidence="2">
    <location>
        <begin position="5"/>
        <end position="156"/>
    </location>
</feature>
<evidence type="ECO:0000313" key="4">
    <source>
        <dbReference type="EMBL" id="MEJ2868785.1"/>
    </source>
</evidence>
<comment type="caution">
    <text evidence="4">The sequence shown here is derived from an EMBL/GenBank/DDBJ whole genome shotgun (WGS) entry which is preliminary data.</text>
</comment>
<dbReference type="Pfam" id="PF21117">
    <property type="entry name" value="MRB1590_C"/>
    <property type="match status" value="1"/>
</dbReference>
<dbReference type="Gene3D" id="3.40.50.300">
    <property type="entry name" value="P-loop containing nucleotide triphosphate hydrolases"/>
    <property type="match status" value="1"/>
</dbReference>
<name>A0ABU8MQ62_9PSEU</name>
<evidence type="ECO:0000259" key="2">
    <source>
        <dbReference type="Pfam" id="PF20446"/>
    </source>
</evidence>